<evidence type="ECO:0000256" key="6">
    <source>
        <dbReference type="ARBA" id="ARBA00023088"/>
    </source>
</evidence>
<keyword evidence="5" id="KW-0732">Signal</keyword>
<evidence type="ECO:0000256" key="3">
    <source>
        <dbReference type="ARBA" id="ARBA00022512"/>
    </source>
</evidence>
<feature type="domain" description="SpaA-like prealbumin fold" evidence="9">
    <location>
        <begin position="1173"/>
        <end position="1261"/>
    </location>
</feature>
<dbReference type="InterPro" id="IPR008966">
    <property type="entry name" value="Adhesion_dom_sf"/>
</dbReference>
<evidence type="ECO:0000256" key="4">
    <source>
        <dbReference type="ARBA" id="ARBA00022525"/>
    </source>
</evidence>
<dbReference type="PANTHER" id="PTHR36108:SF13">
    <property type="entry name" value="COLOSSIN-B-RELATED"/>
    <property type="match status" value="1"/>
</dbReference>
<feature type="domain" description="SpaA-like prealbumin fold" evidence="9">
    <location>
        <begin position="1083"/>
        <end position="1168"/>
    </location>
</feature>
<dbReference type="Pfam" id="PF05737">
    <property type="entry name" value="Collagen_bind"/>
    <property type="match status" value="5"/>
</dbReference>
<dbReference type="SUPFAM" id="SSF49478">
    <property type="entry name" value="Cna protein B-type domain"/>
    <property type="match status" value="4"/>
</dbReference>
<dbReference type="InterPro" id="IPR013783">
    <property type="entry name" value="Ig-like_fold"/>
</dbReference>
<evidence type="ECO:0000256" key="1">
    <source>
        <dbReference type="ARBA" id="ARBA00004191"/>
    </source>
</evidence>
<organism evidence="10 11">
    <name type="scientific">Brevibacillus porteri</name>
    <dbReference type="NCBI Taxonomy" id="2126350"/>
    <lineage>
        <taxon>Bacteria</taxon>
        <taxon>Bacillati</taxon>
        <taxon>Bacillota</taxon>
        <taxon>Bacilli</taxon>
        <taxon>Bacillales</taxon>
        <taxon>Paenibacillaceae</taxon>
        <taxon>Brevibacillus</taxon>
    </lineage>
</organism>
<proteinExistence type="inferred from homology"/>
<evidence type="ECO:0000259" key="8">
    <source>
        <dbReference type="Pfam" id="PF05737"/>
    </source>
</evidence>
<feature type="region of interest" description="Disordered" evidence="7">
    <location>
        <begin position="581"/>
        <end position="600"/>
    </location>
</feature>
<feature type="compositionally biased region" description="Low complexity" evidence="7">
    <location>
        <begin position="1"/>
        <end position="17"/>
    </location>
</feature>
<feature type="region of interest" description="Disordered" evidence="7">
    <location>
        <begin position="1"/>
        <end position="34"/>
    </location>
</feature>
<comment type="caution">
    <text evidence="10">The sequence shown here is derived from an EMBL/GenBank/DDBJ whole genome shotgun (WGS) entry which is preliminary data.</text>
</comment>
<evidence type="ECO:0000256" key="2">
    <source>
        <dbReference type="ARBA" id="ARBA00007257"/>
    </source>
</evidence>
<dbReference type="InterPro" id="IPR011252">
    <property type="entry name" value="Fibrogen-bd_dom1"/>
</dbReference>
<dbReference type="Gene3D" id="2.60.40.10">
    <property type="entry name" value="Immunoglobulins"/>
    <property type="match status" value="4"/>
</dbReference>
<dbReference type="PANTHER" id="PTHR36108">
    <property type="entry name" value="COLOSSIN-B-RELATED"/>
    <property type="match status" value="1"/>
</dbReference>
<evidence type="ECO:0000259" key="9">
    <source>
        <dbReference type="Pfam" id="PF17802"/>
    </source>
</evidence>
<name>A0ABX5FHF6_9BACL</name>
<dbReference type="Gene3D" id="2.60.40.1280">
    <property type="match status" value="1"/>
</dbReference>
<feature type="domain" description="Collagen binding" evidence="8">
    <location>
        <begin position="178"/>
        <end position="300"/>
    </location>
</feature>
<gene>
    <name evidence="10" type="ORF">C7R92_31695</name>
</gene>
<evidence type="ECO:0000256" key="7">
    <source>
        <dbReference type="SAM" id="MobiDB-lite"/>
    </source>
</evidence>
<dbReference type="InterPro" id="IPR041033">
    <property type="entry name" value="SpaA_PFL_dom_1"/>
</dbReference>
<accession>A0ABX5FHF6</accession>
<dbReference type="Pfam" id="PF17802">
    <property type="entry name" value="SpaA"/>
    <property type="match status" value="4"/>
</dbReference>
<keyword evidence="6" id="KW-0572">Peptidoglycan-anchor</keyword>
<evidence type="ECO:0000256" key="5">
    <source>
        <dbReference type="ARBA" id="ARBA00022729"/>
    </source>
</evidence>
<keyword evidence="11" id="KW-1185">Reference proteome</keyword>
<dbReference type="GeneID" id="95754629"/>
<feature type="domain" description="SpaA-like prealbumin fold" evidence="9">
    <location>
        <begin position="885"/>
        <end position="953"/>
    </location>
</feature>
<comment type="subcellular location">
    <subcellularLocation>
        <location evidence="1">Secreted</location>
        <location evidence="1">Cell wall</location>
    </subcellularLocation>
</comment>
<dbReference type="EMBL" id="PXZO01000088">
    <property type="protein sequence ID" value="PSK01194.1"/>
    <property type="molecule type" value="Genomic_DNA"/>
</dbReference>
<dbReference type="Gene3D" id="2.60.40.740">
    <property type="match status" value="5"/>
</dbReference>
<feature type="domain" description="Collagen binding" evidence="8">
    <location>
        <begin position="736"/>
        <end position="856"/>
    </location>
</feature>
<keyword evidence="3" id="KW-0134">Cell wall</keyword>
<keyword evidence="4" id="KW-0964">Secreted</keyword>
<feature type="non-terminal residue" evidence="10">
    <location>
        <position position="1279"/>
    </location>
</feature>
<feature type="domain" description="Collagen binding" evidence="8">
    <location>
        <begin position="466"/>
        <end position="572"/>
    </location>
</feature>
<dbReference type="RefSeq" id="WP_106836880.1">
    <property type="nucleotide sequence ID" value="NZ_PXZO01000088.1"/>
</dbReference>
<reference evidence="10 11" key="1">
    <citation type="submission" date="2018-03" db="EMBL/GenBank/DDBJ databases">
        <title>Brevisbacillus phylogenomics.</title>
        <authorList>
            <person name="Dunlap C."/>
        </authorList>
    </citation>
    <scope>NUCLEOTIDE SEQUENCE [LARGE SCALE GENOMIC DNA]</scope>
    <source>
        <strain evidence="10 11">NRRL B-41110</strain>
    </source>
</reference>
<sequence>PTDPGTGTPTNPGTGTPVPVPEPVPVPLPEPDPDANIIKDSIITSVVMKDKDGNNIEDIRPDQGSRVQVDFTWQIPAGHPYSEGATFTFPLPDKFRTDRNLTGDLNGGYGTYEVTTDGTVTFIFSDAINDGAEINDGTFYVWREFDEKKFEGGTRQEIDFKFDGIAPISVHFKGKNNNEIDKNGKANKGMNPSYLDWTVDFNQSENPIKGAIFTDELPSGLDIDMSSIKVFPLEVQLNGSVNPKAEVTTFTPEKLTEGNGFKINFGDIDGAYRVAYKTNVTGTTDTTYTNKATVTGTNLPKDLIDSANVSVRFSQPLNKKAIHYDYNKQTITWAIQYNYNEKLITQSDAWLEDRFDTSHQELVSGSFTVHKMTIGDNGNGTKDGAAITEYNVTPSPTGFRLQFDHDVSAAYEITYQTKAKNRVHQDSYLVKNEVEIYDGTKKDASREINQAIFWKNAKKEKVNYLDKTIEWTLSLNDDNQVMDEVVITDSYAGQGLTLLPDKVKINDWTKDLEEGPDKDYSISPNSTYEEGFKITFHKPVTKGLVITYLTKFDPTSKDRPSVYKNKAELNWKENGKAQDPITKSATVKPDNYTNNNGNKTGTYDARTKEITWTIDVNYNLHKINNAIIRDFYTGEQTFVKDSLTIHKLLLTGGADGVKVVEGPVVATKFDELTNGFELHLGPIDSAYRITYKTSLANLPVGEVYENNATMHDSDITGTPLYKGKTTVRPTYGGQYVLKTGVQGTGADSEYATWTVRINPSQSHISAGAVLTDTLSSNQLLMKDSFKLFTTTVSESGALTIGKEMASEDYKLEVVGNTFKLTFKNDLHTAYILEYRSFINADHGEIIKNEASFAGKTVVGKGKDGQEGVKVSLSGAGGGASTPGKGDLKIVKTDADTKKALAGATFGLYDKAGKTLLETVVTDENGMATFKGYKFKAYKLKELSAPVGYVIADEYRNGKDITLKAPAGADPAVPVIIEITIDNKLLRQGFELTKVDAENAGKALEGAVFNLQVEKGGAYETIAELTTGSDGKVSKGDLAEGNYQLVETKAPKGYKLDATPISFKIASNQTEIVTLTKKNTKNIGSVQLLKVDHYTKEPLPGVTFELQDADGKVLQSGLTTDKDGILLLENLKAGFYQLVETKALAGYELAEPLKFEVTDEGTTALTLTNRLIPGSVKLTKIRKGYPNHKLTGAEFTLRDENGQVTKDKNAQELTKLTTDANGELLVEGLNPGKYEFVETKAPTGYVINSKPIAFEIKRNQVVGEHVLVTAENDVTSGGGG</sequence>
<dbReference type="SUPFAM" id="SSF49401">
    <property type="entry name" value="Bacterial adhesins"/>
    <property type="match status" value="6"/>
</dbReference>
<dbReference type="InterPro" id="IPR008456">
    <property type="entry name" value="Collagen-bd_dom"/>
</dbReference>
<feature type="compositionally biased region" description="Pro residues" evidence="7">
    <location>
        <begin position="18"/>
        <end position="30"/>
    </location>
</feature>
<comment type="similarity">
    <text evidence="2">Belongs to the serine-aspartate repeat-containing protein (SDr) family.</text>
</comment>
<evidence type="ECO:0000313" key="10">
    <source>
        <dbReference type="EMBL" id="PSK01194.1"/>
    </source>
</evidence>
<feature type="domain" description="SpaA-like prealbumin fold" evidence="9">
    <location>
        <begin position="989"/>
        <end position="1077"/>
    </location>
</feature>
<evidence type="ECO:0008006" key="12">
    <source>
        <dbReference type="Google" id="ProtNLM"/>
    </source>
</evidence>
<evidence type="ECO:0000313" key="11">
    <source>
        <dbReference type="Proteomes" id="UP000241645"/>
    </source>
</evidence>
<feature type="domain" description="Collagen binding" evidence="8">
    <location>
        <begin position="595"/>
        <end position="717"/>
    </location>
</feature>
<dbReference type="Proteomes" id="UP000241645">
    <property type="component" value="Unassembled WGS sequence"/>
</dbReference>
<feature type="compositionally biased region" description="Low complexity" evidence="7">
    <location>
        <begin position="591"/>
        <end position="600"/>
    </location>
</feature>
<protein>
    <recommendedName>
        <fullName evidence="12">Adhesin</fullName>
    </recommendedName>
</protein>
<feature type="non-terminal residue" evidence="10">
    <location>
        <position position="1"/>
    </location>
</feature>
<feature type="domain" description="Collagen binding" evidence="8">
    <location>
        <begin position="323"/>
        <end position="433"/>
    </location>
</feature>